<sequence length="48" mass="5522">MKVLLRVSHHIDTACRNAVKVQHLEKIASDIFRYHGSLLVASMRLHLL</sequence>
<dbReference type="EMBL" id="MN695285">
    <property type="protein sequence ID" value="QGY72826.1"/>
    <property type="molecule type" value="Genomic_DNA"/>
</dbReference>
<organism evidence="1">
    <name type="scientific">Mycetohabitans endofungorum</name>
    <dbReference type="NCBI Taxonomy" id="417203"/>
    <lineage>
        <taxon>Bacteria</taxon>
        <taxon>Pseudomonadati</taxon>
        <taxon>Pseudomonadota</taxon>
        <taxon>Betaproteobacteria</taxon>
        <taxon>Burkholderiales</taxon>
        <taxon>Burkholderiaceae</taxon>
        <taxon>Mycetohabitans</taxon>
    </lineage>
</organism>
<dbReference type="AlphaFoldDB" id="A0A6B9HCT3"/>
<reference evidence="1" key="1">
    <citation type="journal article" date="2020" name="ACS Chem. Biol.">
        <title>Genome Mining and Heterologous Expression Reveal Two Distinct Families of Lasso Peptides Highly Conserved in Endofungal Bacteria.</title>
        <authorList>
            <person name="Bratovanov E.V."/>
            <person name="Ishida K."/>
            <person name="Heinze B."/>
            <person name="Pidot S.J."/>
            <person name="Stinear T.P."/>
            <person name="Hegemann J.D."/>
            <person name="Marahiel M.A."/>
            <person name="Hertweck C."/>
        </authorList>
    </citation>
    <scope>NUCLEOTIDE SEQUENCE</scope>
    <source>
        <strain evidence="1">B5</strain>
    </source>
</reference>
<evidence type="ECO:0000313" key="1">
    <source>
        <dbReference type="EMBL" id="QGY72826.1"/>
    </source>
</evidence>
<proteinExistence type="predicted"/>
<protein>
    <submittedName>
        <fullName evidence="1">Uncharacterized protein</fullName>
    </submittedName>
</protein>
<accession>A0A6B9HCT3</accession>
<name>A0A6B9HCT3_9BURK</name>